<gene>
    <name evidence="2" type="ORF">E6H01_13010</name>
</gene>
<protein>
    <submittedName>
        <fullName evidence="2">Class I SAM-dependent methyltransferase</fullName>
    </submittedName>
</protein>
<reference evidence="2 3" key="1">
    <citation type="journal article" date="2019" name="Nat. Microbiol.">
        <title>Mediterranean grassland soil C-N compound turnover is dependent on rainfall and depth, and is mediated by genomically divergent microorganisms.</title>
        <authorList>
            <person name="Diamond S."/>
            <person name="Andeer P.F."/>
            <person name="Li Z."/>
            <person name="Crits-Christoph A."/>
            <person name="Burstein D."/>
            <person name="Anantharaman K."/>
            <person name="Lane K.R."/>
            <person name="Thomas B.C."/>
            <person name="Pan C."/>
            <person name="Northen T.R."/>
            <person name="Banfield J.F."/>
        </authorList>
    </citation>
    <scope>NUCLEOTIDE SEQUENCE [LARGE SCALE GENOMIC DNA]</scope>
    <source>
        <strain evidence="2">NP_4</strain>
    </source>
</reference>
<dbReference type="Gene3D" id="3.40.50.150">
    <property type="entry name" value="Vaccinia Virus protein VP39"/>
    <property type="match status" value="1"/>
</dbReference>
<keyword evidence="2" id="KW-0808">Transferase</keyword>
<dbReference type="PANTHER" id="PTHR42912">
    <property type="entry name" value="METHYLTRANSFERASE"/>
    <property type="match status" value="1"/>
</dbReference>
<feature type="domain" description="Methyltransferase type 11" evidence="1">
    <location>
        <begin position="66"/>
        <end position="161"/>
    </location>
</feature>
<evidence type="ECO:0000259" key="1">
    <source>
        <dbReference type="Pfam" id="PF08241"/>
    </source>
</evidence>
<dbReference type="PANTHER" id="PTHR42912:SF93">
    <property type="entry name" value="N6-ADENOSINE-METHYLTRANSFERASE TMT1A"/>
    <property type="match status" value="1"/>
</dbReference>
<evidence type="ECO:0000313" key="3">
    <source>
        <dbReference type="Proteomes" id="UP000319353"/>
    </source>
</evidence>
<dbReference type="InterPro" id="IPR029063">
    <property type="entry name" value="SAM-dependent_MTases_sf"/>
</dbReference>
<dbReference type="InterPro" id="IPR050508">
    <property type="entry name" value="Methyltransf_Superfamily"/>
</dbReference>
<accession>A0A537KPV3</accession>
<proteinExistence type="predicted"/>
<name>A0A537KPV3_9BACT</name>
<dbReference type="EMBL" id="VBAL01000198">
    <property type="protein sequence ID" value="TMI97765.1"/>
    <property type="molecule type" value="Genomic_DNA"/>
</dbReference>
<dbReference type="Pfam" id="PF08241">
    <property type="entry name" value="Methyltransf_11"/>
    <property type="match status" value="1"/>
</dbReference>
<dbReference type="CDD" id="cd02440">
    <property type="entry name" value="AdoMet_MTases"/>
    <property type="match status" value="1"/>
</dbReference>
<organism evidence="2 3">
    <name type="scientific">Candidatus Segetimicrobium genomatis</name>
    <dbReference type="NCBI Taxonomy" id="2569760"/>
    <lineage>
        <taxon>Bacteria</taxon>
        <taxon>Bacillati</taxon>
        <taxon>Candidatus Sysuimicrobiota</taxon>
        <taxon>Candidatus Sysuimicrobiia</taxon>
        <taxon>Candidatus Sysuimicrobiales</taxon>
        <taxon>Candidatus Segetimicrobiaceae</taxon>
        <taxon>Candidatus Segetimicrobium</taxon>
    </lineage>
</organism>
<keyword evidence="2" id="KW-0489">Methyltransferase</keyword>
<dbReference type="GO" id="GO:0032259">
    <property type="term" value="P:methylation"/>
    <property type="evidence" value="ECO:0007669"/>
    <property type="project" value="UniProtKB-KW"/>
</dbReference>
<evidence type="ECO:0000313" key="2">
    <source>
        <dbReference type="EMBL" id="TMI97765.1"/>
    </source>
</evidence>
<dbReference type="Proteomes" id="UP000319353">
    <property type="component" value="Unassembled WGS sequence"/>
</dbReference>
<comment type="caution">
    <text evidence="2">The sequence shown here is derived from an EMBL/GenBank/DDBJ whole genome shotgun (WGS) entry which is preliminary data.</text>
</comment>
<dbReference type="SUPFAM" id="SSF53335">
    <property type="entry name" value="S-adenosyl-L-methionine-dependent methyltransferases"/>
    <property type="match status" value="1"/>
</dbReference>
<sequence length="275" mass="30959">MAQTDVDSRNAQFWDELCGSGLARSLGITENTPESLQKFDHAYMGMYPYLQPYVTDEDLAGRKVMEIGLGYGTLGQLIASRGCLYHGLDIAPGPVAMMRYRLEFLGQDLGDRIRQGSALEIPWPDASFDCVYSIGCLHHTGNLPRAVAEVHRVLVPGGKAIVMLYHRHSLRQVIQIPVRYVRDRLSGRRRFASFGEAARAYYDTNAQGEAAPHTDVVSRAQVRQSLFRQFSRVRIDSQNFDTYVLLRGRIVIPRERFLNNLARVLGTDLNIVATK</sequence>
<dbReference type="GO" id="GO:0008757">
    <property type="term" value="F:S-adenosylmethionine-dependent methyltransferase activity"/>
    <property type="evidence" value="ECO:0007669"/>
    <property type="project" value="InterPro"/>
</dbReference>
<dbReference type="AlphaFoldDB" id="A0A537KPV3"/>
<dbReference type="InterPro" id="IPR013216">
    <property type="entry name" value="Methyltransf_11"/>
</dbReference>